<dbReference type="AlphaFoldDB" id="A0A6A5RLT8"/>
<dbReference type="PANTHER" id="PTHR42071:SF1">
    <property type="entry name" value="GLOBIN-SENSOR DOMAIN-CONTAINING PROTEIN"/>
    <property type="match status" value="1"/>
</dbReference>
<dbReference type="OrthoDB" id="10027058at2759"/>
<dbReference type="Proteomes" id="UP000800082">
    <property type="component" value="Unassembled WGS sequence"/>
</dbReference>
<organism evidence="1 2">
    <name type="scientific">Didymella exigua CBS 183.55</name>
    <dbReference type="NCBI Taxonomy" id="1150837"/>
    <lineage>
        <taxon>Eukaryota</taxon>
        <taxon>Fungi</taxon>
        <taxon>Dikarya</taxon>
        <taxon>Ascomycota</taxon>
        <taxon>Pezizomycotina</taxon>
        <taxon>Dothideomycetes</taxon>
        <taxon>Pleosporomycetidae</taxon>
        <taxon>Pleosporales</taxon>
        <taxon>Pleosporineae</taxon>
        <taxon>Didymellaceae</taxon>
        <taxon>Didymella</taxon>
    </lineage>
</organism>
<evidence type="ECO:0000313" key="2">
    <source>
        <dbReference type="Proteomes" id="UP000800082"/>
    </source>
</evidence>
<accession>A0A6A5RLT8</accession>
<proteinExistence type="predicted"/>
<sequence length="60" mass="7171">MTPLQRRPMQHIDRRDLYTNLKTRIQYLQSFLDFSSRDIEHLVTGAKYIRALILVLVNIV</sequence>
<protein>
    <submittedName>
        <fullName evidence="1">Uncharacterized protein</fullName>
    </submittedName>
</protein>
<evidence type="ECO:0000313" key="1">
    <source>
        <dbReference type="EMBL" id="KAF1928752.1"/>
    </source>
</evidence>
<gene>
    <name evidence="1" type="ORF">M421DRAFT_5196</name>
</gene>
<dbReference type="RefSeq" id="XP_033449000.1">
    <property type="nucleotide sequence ID" value="XM_033594984.1"/>
</dbReference>
<dbReference type="GeneID" id="54352652"/>
<name>A0A6A5RLT8_9PLEO</name>
<keyword evidence="2" id="KW-1185">Reference proteome</keyword>
<dbReference type="EMBL" id="ML978968">
    <property type="protein sequence ID" value="KAF1928752.1"/>
    <property type="molecule type" value="Genomic_DNA"/>
</dbReference>
<reference evidence="1" key="1">
    <citation type="journal article" date="2020" name="Stud. Mycol.">
        <title>101 Dothideomycetes genomes: a test case for predicting lifestyles and emergence of pathogens.</title>
        <authorList>
            <person name="Haridas S."/>
            <person name="Albert R."/>
            <person name="Binder M."/>
            <person name="Bloem J."/>
            <person name="Labutti K."/>
            <person name="Salamov A."/>
            <person name="Andreopoulos B."/>
            <person name="Baker S."/>
            <person name="Barry K."/>
            <person name="Bills G."/>
            <person name="Bluhm B."/>
            <person name="Cannon C."/>
            <person name="Castanera R."/>
            <person name="Culley D."/>
            <person name="Daum C."/>
            <person name="Ezra D."/>
            <person name="Gonzalez J."/>
            <person name="Henrissat B."/>
            <person name="Kuo A."/>
            <person name="Liang C."/>
            <person name="Lipzen A."/>
            <person name="Lutzoni F."/>
            <person name="Magnuson J."/>
            <person name="Mondo S."/>
            <person name="Nolan M."/>
            <person name="Ohm R."/>
            <person name="Pangilinan J."/>
            <person name="Park H.-J."/>
            <person name="Ramirez L."/>
            <person name="Alfaro M."/>
            <person name="Sun H."/>
            <person name="Tritt A."/>
            <person name="Yoshinaga Y."/>
            <person name="Zwiers L.-H."/>
            <person name="Turgeon B."/>
            <person name="Goodwin S."/>
            <person name="Spatafora J."/>
            <person name="Crous P."/>
            <person name="Grigoriev I."/>
        </authorList>
    </citation>
    <scope>NUCLEOTIDE SEQUENCE</scope>
    <source>
        <strain evidence="1">CBS 183.55</strain>
    </source>
</reference>
<dbReference type="PANTHER" id="PTHR42071">
    <property type="entry name" value="PROTOGLOBIN DOMAIN-CONTAINING PROTEIN"/>
    <property type="match status" value="1"/>
</dbReference>